<dbReference type="HOGENOM" id="CLU_033716_2_0_5"/>
<keyword evidence="6 8" id="KW-0503">Monooxygenase</keyword>
<dbReference type="GO" id="GO:0006707">
    <property type="term" value="P:cholesterol catabolic process"/>
    <property type="evidence" value="ECO:0007669"/>
    <property type="project" value="TreeGrafter"/>
</dbReference>
<dbReference type="InterPro" id="IPR036396">
    <property type="entry name" value="Cyt_P450_sf"/>
</dbReference>
<dbReference type="GO" id="GO:0005506">
    <property type="term" value="F:iron ion binding"/>
    <property type="evidence" value="ECO:0007669"/>
    <property type="project" value="InterPro"/>
</dbReference>
<reference evidence="10" key="1">
    <citation type="submission" date="2007-04" db="EMBL/GenBank/DDBJ databases">
        <title>Complete sequence of chromosome of Rhodobacter sphaeroides ATCC 17025.</title>
        <authorList>
            <consortium name="US DOE Joint Genome Institute"/>
            <person name="Copeland A."/>
            <person name="Lucas S."/>
            <person name="Lapidus A."/>
            <person name="Barry K."/>
            <person name="Detter J.C."/>
            <person name="Glavina del Rio T."/>
            <person name="Hammon N."/>
            <person name="Israni S."/>
            <person name="Dalin E."/>
            <person name="Tice H."/>
            <person name="Pitluck S."/>
            <person name="Chertkov O."/>
            <person name="Brettin T."/>
            <person name="Bruce D."/>
            <person name="Han C."/>
            <person name="Schmutz J."/>
            <person name="Larimer F."/>
            <person name="Land M."/>
            <person name="Hauser L."/>
            <person name="Kyrpides N."/>
            <person name="Kim E."/>
            <person name="Richardson P."/>
            <person name="Mackenzie C."/>
            <person name="Choudhary M."/>
            <person name="Donohue T.J."/>
            <person name="Kaplan S."/>
        </authorList>
    </citation>
    <scope>NUCLEOTIDE SEQUENCE [LARGE SCALE GENOMIC DNA]</scope>
    <source>
        <strain evidence="10">ATCC 17025</strain>
    </source>
</reference>
<accession>A4WPD4</accession>
<dbReference type="InterPro" id="IPR002397">
    <property type="entry name" value="Cyt_P450_B"/>
</dbReference>
<dbReference type="PROSITE" id="PS00086">
    <property type="entry name" value="CYTOCHROME_P450"/>
    <property type="match status" value="1"/>
</dbReference>
<dbReference type="AlphaFoldDB" id="A4WPD4"/>
<dbReference type="FunFam" id="1.10.630.10:FF:000018">
    <property type="entry name" value="Cytochrome P450 monooxygenase"/>
    <property type="match status" value="1"/>
</dbReference>
<evidence type="ECO:0000256" key="4">
    <source>
        <dbReference type="ARBA" id="ARBA00023002"/>
    </source>
</evidence>
<dbReference type="GO" id="GO:0008395">
    <property type="term" value="F:steroid hydroxylase activity"/>
    <property type="evidence" value="ECO:0007669"/>
    <property type="project" value="TreeGrafter"/>
</dbReference>
<evidence type="ECO:0000256" key="1">
    <source>
        <dbReference type="ARBA" id="ARBA00010617"/>
    </source>
</evidence>
<comment type="similarity">
    <text evidence="1 8">Belongs to the cytochrome P450 family.</text>
</comment>
<dbReference type="Pfam" id="PF00067">
    <property type="entry name" value="p450"/>
    <property type="match status" value="1"/>
</dbReference>
<dbReference type="GO" id="GO:0036199">
    <property type="term" value="F:cholest-4-en-3-one 26-monooxygenase activity"/>
    <property type="evidence" value="ECO:0007669"/>
    <property type="project" value="TreeGrafter"/>
</dbReference>
<evidence type="ECO:0000256" key="5">
    <source>
        <dbReference type="ARBA" id="ARBA00023004"/>
    </source>
</evidence>
<dbReference type="eggNOG" id="COG2124">
    <property type="taxonomic scope" value="Bacteria"/>
</dbReference>
<evidence type="ECO:0000256" key="8">
    <source>
        <dbReference type="RuleBase" id="RU000461"/>
    </source>
</evidence>
<evidence type="ECO:0000256" key="9">
    <source>
        <dbReference type="SAM" id="MobiDB-lite"/>
    </source>
</evidence>
<gene>
    <name evidence="10" type="ordered locus">Rsph17025_0342</name>
</gene>
<dbReference type="PRINTS" id="PR00385">
    <property type="entry name" value="P450"/>
</dbReference>
<dbReference type="PRINTS" id="PR00359">
    <property type="entry name" value="BP450"/>
</dbReference>
<evidence type="ECO:0000256" key="3">
    <source>
        <dbReference type="ARBA" id="ARBA00022723"/>
    </source>
</evidence>
<evidence type="ECO:0000256" key="7">
    <source>
        <dbReference type="ARBA" id="ARBA00043906"/>
    </source>
</evidence>
<feature type="region of interest" description="Disordered" evidence="9">
    <location>
        <begin position="1"/>
        <end position="22"/>
    </location>
</feature>
<dbReference type="SUPFAM" id="SSF48264">
    <property type="entry name" value="Cytochrome P450"/>
    <property type="match status" value="1"/>
</dbReference>
<protein>
    <submittedName>
        <fullName evidence="10">Cytochrome P450</fullName>
    </submittedName>
</protein>
<proteinExistence type="inferred from homology"/>
<dbReference type="InterPro" id="IPR017972">
    <property type="entry name" value="Cyt_P450_CS"/>
</dbReference>
<keyword evidence="4 8" id="KW-0560">Oxidoreductase</keyword>
<dbReference type="Gene3D" id="1.10.630.10">
    <property type="entry name" value="Cytochrome P450"/>
    <property type="match status" value="1"/>
</dbReference>
<dbReference type="PANTHER" id="PTHR46696:SF4">
    <property type="entry name" value="BIOTIN BIOSYNTHESIS CYTOCHROME P450"/>
    <property type="match status" value="1"/>
</dbReference>
<keyword evidence="3 8" id="KW-0479">Metal-binding</keyword>
<evidence type="ECO:0000256" key="6">
    <source>
        <dbReference type="ARBA" id="ARBA00023033"/>
    </source>
</evidence>
<dbReference type="PANTHER" id="PTHR46696">
    <property type="entry name" value="P450, PUTATIVE (EUROFUNG)-RELATED"/>
    <property type="match status" value="1"/>
</dbReference>
<organism evidence="10">
    <name type="scientific">Cereibacter sphaeroides (strain ATCC 17025 / ATH 2.4.3)</name>
    <name type="common">Rhodobacter sphaeroides</name>
    <dbReference type="NCBI Taxonomy" id="349102"/>
    <lineage>
        <taxon>Bacteria</taxon>
        <taxon>Pseudomonadati</taxon>
        <taxon>Pseudomonadota</taxon>
        <taxon>Alphaproteobacteria</taxon>
        <taxon>Rhodobacterales</taxon>
        <taxon>Paracoccaceae</taxon>
        <taxon>Cereibacter</taxon>
    </lineage>
</organism>
<dbReference type="KEGG" id="rsq:Rsph17025_0342"/>
<sequence>MARLRRQRGTLARPMKTLSQSPHDRRFLRDPYRFYRQARTAGPFFRWEELDVICTTSYAAANAILRDRRFGREVPAERRAPVPAHLAPFAAVAEHSMLELEPPRHTRLRNLVLRAFTTRRLGSMQPQIARLAHGLIDDMPGGPFDLLPAFSQRLPITLIARLIGIPETLAPELLRWSSAMVAMYQAGRNRQTEERAAEAAAAFSDFLRLHIADRRDRPADDLLTHLIAAEADGQQLSTDEIVSTCILILNAGHEAAVHAIGNAVATLLQHRTPPEALGPARIAATVEEMLRFDPPLHLFRRIAYAPVEIMGQTFAEGEEVALLLAAANRDPGPWERPDRFLWNRPEKPHLAFGAGLHFCLGAALARLELAMAVPILFTRLPGLHLVKPPRWSDSWHFRGLERLIVAP</sequence>
<dbReference type="InterPro" id="IPR001128">
    <property type="entry name" value="Cyt_P450"/>
</dbReference>
<dbReference type="STRING" id="349102.Rsph17025_0342"/>
<evidence type="ECO:0000313" key="10">
    <source>
        <dbReference type="EMBL" id="ABP69248.1"/>
    </source>
</evidence>
<dbReference type="GO" id="GO:0020037">
    <property type="term" value="F:heme binding"/>
    <property type="evidence" value="ECO:0007669"/>
    <property type="project" value="InterPro"/>
</dbReference>
<comment type="function">
    <text evidence="7">Cytochromes P450 are a group of heme-thiolate monooxygenases. They oxidize a variety of structurally unrelated compounds, including steroids, fatty acids, and xenobiotics.</text>
</comment>
<name>A4WPD4_CERS5</name>
<keyword evidence="2 8" id="KW-0349">Heme</keyword>
<evidence type="ECO:0000256" key="2">
    <source>
        <dbReference type="ARBA" id="ARBA00022617"/>
    </source>
</evidence>
<keyword evidence="5 8" id="KW-0408">Iron</keyword>
<dbReference type="CDD" id="cd20625">
    <property type="entry name" value="CYP164-like"/>
    <property type="match status" value="1"/>
</dbReference>
<dbReference type="EMBL" id="CP000661">
    <property type="protein sequence ID" value="ABP69248.1"/>
    <property type="molecule type" value="Genomic_DNA"/>
</dbReference>